<dbReference type="InterPro" id="IPR038508">
    <property type="entry name" value="ArfGAP_dom_sf"/>
</dbReference>
<gene>
    <name evidence="7" type="ORF">FA14DRAFT_125668</name>
</gene>
<dbReference type="EMBL" id="KZ819605">
    <property type="protein sequence ID" value="PWN32995.1"/>
    <property type="molecule type" value="Genomic_DNA"/>
</dbReference>
<dbReference type="InterPro" id="IPR037278">
    <property type="entry name" value="ARFGAP/RecO"/>
</dbReference>
<evidence type="ECO:0000256" key="4">
    <source>
        <dbReference type="ARBA" id="ARBA00022833"/>
    </source>
</evidence>
<keyword evidence="1" id="KW-0343">GTPase activation</keyword>
<evidence type="ECO:0000259" key="6">
    <source>
        <dbReference type="PROSITE" id="PS50115"/>
    </source>
</evidence>
<dbReference type="Gene3D" id="1.10.220.150">
    <property type="entry name" value="Arf GTPase activating protein"/>
    <property type="match status" value="1"/>
</dbReference>
<dbReference type="AlphaFoldDB" id="A0A316VBR3"/>
<feature type="non-terminal residue" evidence="7">
    <location>
        <position position="88"/>
    </location>
</feature>
<dbReference type="RefSeq" id="XP_025353297.1">
    <property type="nucleotide sequence ID" value="XM_025496714.1"/>
</dbReference>
<keyword evidence="3 5" id="KW-0863">Zinc-finger</keyword>
<keyword evidence="2" id="KW-0479">Metal-binding</keyword>
<evidence type="ECO:0000313" key="8">
    <source>
        <dbReference type="Proteomes" id="UP000245771"/>
    </source>
</evidence>
<evidence type="ECO:0000256" key="1">
    <source>
        <dbReference type="ARBA" id="ARBA00022468"/>
    </source>
</evidence>
<evidence type="ECO:0000313" key="7">
    <source>
        <dbReference type="EMBL" id="PWN32995.1"/>
    </source>
</evidence>
<proteinExistence type="predicted"/>
<dbReference type="GO" id="GO:0005737">
    <property type="term" value="C:cytoplasm"/>
    <property type="evidence" value="ECO:0007669"/>
    <property type="project" value="TreeGrafter"/>
</dbReference>
<dbReference type="SUPFAM" id="SSF57863">
    <property type="entry name" value="ArfGap/RecO-like zinc finger"/>
    <property type="match status" value="1"/>
</dbReference>
<evidence type="ECO:0000256" key="2">
    <source>
        <dbReference type="ARBA" id="ARBA00022723"/>
    </source>
</evidence>
<accession>A0A316VBR3</accession>
<keyword evidence="4" id="KW-0862">Zinc</keyword>
<sequence>MNTKAASERYQRQVQDISKQPGNNTCADCNGRYPRWASWSLGIFLCMNCAGVHRKMGTHISKVKSLTLDTWSKEQVERMRENGNVKSN</sequence>
<dbReference type="SMART" id="SM00105">
    <property type="entry name" value="ArfGap"/>
    <property type="match status" value="1"/>
</dbReference>
<dbReference type="InParanoid" id="A0A316VBR3"/>
<dbReference type="PANTHER" id="PTHR45705">
    <property type="entry name" value="FI20236P1"/>
    <property type="match status" value="1"/>
</dbReference>
<protein>
    <submittedName>
        <fullName evidence="7">Arf GTPase activating protein</fullName>
    </submittedName>
</protein>
<dbReference type="InterPro" id="IPR051718">
    <property type="entry name" value="ARF_GTPase-activating"/>
</dbReference>
<dbReference type="InterPro" id="IPR001164">
    <property type="entry name" value="ArfGAP_dom"/>
</dbReference>
<dbReference type="FunFam" id="1.10.220.150:FF:000009">
    <property type="entry name" value="stromal membrane-associated protein 1 isoform X1"/>
    <property type="match status" value="1"/>
</dbReference>
<feature type="domain" description="Arf-GAP" evidence="6">
    <location>
        <begin position="11"/>
        <end position="88"/>
    </location>
</feature>
<dbReference type="PANTHER" id="PTHR45705:SF1">
    <property type="entry name" value="FI20236P1"/>
    <property type="match status" value="1"/>
</dbReference>
<dbReference type="OrthoDB" id="10266696at2759"/>
<dbReference type="PROSITE" id="PS50115">
    <property type="entry name" value="ARFGAP"/>
    <property type="match status" value="1"/>
</dbReference>
<dbReference type="GO" id="GO:0008270">
    <property type="term" value="F:zinc ion binding"/>
    <property type="evidence" value="ECO:0007669"/>
    <property type="project" value="UniProtKB-KW"/>
</dbReference>
<evidence type="ECO:0000256" key="3">
    <source>
        <dbReference type="ARBA" id="ARBA00022771"/>
    </source>
</evidence>
<dbReference type="Proteomes" id="UP000245771">
    <property type="component" value="Unassembled WGS sequence"/>
</dbReference>
<dbReference type="CDD" id="cd08204">
    <property type="entry name" value="ArfGap"/>
    <property type="match status" value="1"/>
</dbReference>
<name>A0A316VBR3_9BASI</name>
<dbReference type="PRINTS" id="PR00405">
    <property type="entry name" value="REVINTRACTNG"/>
</dbReference>
<keyword evidence="8" id="KW-1185">Reference proteome</keyword>
<dbReference type="Pfam" id="PF01412">
    <property type="entry name" value="ArfGap"/>
    <property type="match status" value="1"/>
</dbReference>
<organism evidence="7 8">
    <name type="scientific">Meira miltonrushii</name>
    <dbReference type="NCBI Taxonomy" id="1280837"/>
    <lineage>
        <taxon>Eukaryota</taxon>
        <taxon>Fungi</taxon>
        <taxon>Dikarya</taxon>
        <taxon>Basidiomycota</taxon>
        <taxon>Ustilaginomycotina</taxon>
        <taxon>Exobasidiomycetes</taxon>
        <taxon>Exobasidiales</taxon>
        <taxon>Brachybasidiaceae</taxon>
        <taxon>Meira</taxon>
    </lineage>
</organism>
<dbReference type="STRING" id="1280837.A0A316VBR3"/>
<dbReference type="GeneID" id="37018495"/>
<evidence type="ECO:0000256" key="5">
    <source>
        <dbReference type="PROSITE-ProRule" id="PRU00288"/>
    </source>
</evidence>
<reference evidence="7 8" key="1">
    <citation type="journal article" date="2018" name="Mol. Biol. Evol.">
        <title>Broad Genomic Sampling Reveals a Smut Pathogenic Ancestry of the Fungal Clade Ustilaginomycotina.</title>
        <authorList>
            <person name="Kijpornyongpan T."/>
            <person name="Mondo S.J."/>
            <person name="Barry K."/>
            <person name="Sandor L."/>
            <person name="Lee J."/>
            <person name="Lipzen A."/>
            <person name="Pangilinan J."/>
            <person name="LaButti K."/>
            <person name="Hainaut M."/>
            <person name="Henrissat B."/>
            <person name="Grigoriev I.V."/>
            <person name="Spatafora J.W."/>
            <person name="Aime M.C."/>
        </authorList>
    </citation>
    <scope>NUCLEOTIDE SEQUENCE [LARGE SCALE GENOMIC DNA]</scope>
    <source>
        <strain evidence="7 8">MCA 3882</strain>
    </source>
</reference>
<dbReference type="GO" id="GO:0005096">
    <property type="term" value="F:GTPase activator activity"/>
    <property type="evidence" value="ECO:0007669"/>
    <property type="project" value="UniProtKB-KW"/>
</dbReference>